<comment type="similarity">
    <text evidence="4">Belongs to the class I-like SAM-binding methyltransferase superfamily.</text>
</comment>
<reference evidence="7" key="1">
    <citation type="submission" date="2019-04" db="EMBL/GenBank/DDBJ databases">
        <title>Friends and foes A comparative genomics studyof 23 Aspergillus species from section Flavi.</title>
        <authorList>
            <consortium name="DOE Joint Genome Institute"/>
            <person name="Kjaerbolling I."/>
            <person name="Vesth T."/>
            <person name="Frisvad J.C."/>
            <person name="Nybo J.L."/>
            <person name="Theobald S."/>
            <person name="Kildgaard S."/>
            <person name="Isbrandt T."/>
            <person name="Kuo A."/>
            <person name="Sato A."/>
            <person name="Lyhne E.K."/>
            <person name="Kogle M.E."/>
            <person name="Wiebenga A."/>
            <person name="Kun R.S."/>
            <person name="Lubbers R.J."/>
            <person name="Makela M.R."/>
            <person name="Barry K."/>
            <person name="Chovatia M."/>
            <person name="Clum A."/>
            <person name="Daum C."/>
            <person name="Haridas S."/>
            <person name="He G."/>
            <person name="LaButti K."/>
            <person name="Lipzen A."/>
            <person name="Mondo S."/>
            <person name="Riley R."/>
            <person name="Salamov A."/>
            <person name="Simmons B.A."/>
            <person name="Magnuson J.K."/>
            <person name="Henrissat B."/>
            <person name="Mortensen U.H."/>
            <person name="Larsen T.O."/>
            <person name="Devries R.P."/>
            <person name="Grigoriev I.V."/>
            <person name="Machida M."/>
            <person name="Baker S.E."/>
            <person name="Andersen M.R."/>
        </authorList>
    </citation>
    <scope>NUCLEOTIDE SEQUENCE [LARGE SCALE GENOMIC DNA]</scope>
    <source>
        <strain evidence="7">CBS 130017</strain>
    </source>
</reference>
<dbReference type="SUPFAM" id="SSF53335">
    <property type="entry name" value="S-adenosyl-L-methionine-dependent methyltransferases"/>
    <property type="match status" value="1"/>
</dbReference>
<keyword evidence="2" id="KW-0808">Transferase</keyword>
<dbReference type="EMBL" id="ML741828">
    <property type="protein sequence ID" value="KAE8323566.1"/>
    <property type="molecule type" value="Genomic_DNA"/>
</dbReference>
<keyword evidence="7" id="KW-1185">Reference proteome</keyword>
<gene>
    <name evidence="6" type="ORF">BDV39DRAFT_217695</name>
</gene>
<evidence type="ECO:0000256" key="3">
    <source>
        <dbReference type="ARBA" id="ARBA00022691"/>
    </source>
</evidence>
<evidence type="ECO:0000313" key="6">
    <source>
        <dbReference type="EMBL" id="KAE8323566.1"/>
    </source>
</evidence>
<protein>
    <recommendedName>
        <fullName evidence="5">Methyltransferase domain-containing protein</fullName>
    </recommendedName>
</protein>
<dbReference type="InterPro" id="IPR029063">
    <property type="entry name" value="SAM-dependent_MTases_sf"/>
</dbReference>
<proteinExistence type="inferred from homology"/>
<dbReference type="PANTHER" id="PTHR35897:SF1">
    <property type="entry name" value="METHYLTRANSFERASE AUSD"/>
    <property type="match status" value="1"/>
</dbReference>
<evidence type="ECO:0000256" key="2">
    <source>
        <dbReference type="ARBA" id="ARBA00022679"/>
    </source>
</evidence>
<evidence type="ECO:0000256" key="4">
    <source>
        <dbReference type="ARBA" id="ARBA00038314"/>
    </source>
</evidence>
<keyword evidence="3" id="KW-0949">S-adenosyl-L-methionine</keyword>
<dbReference type="InterPro" id="IPR041698">
    <property type="entry name" value="Methyltransf_25"/>
</dbReference>
<dbReference type="CDD" id="cd02440">
    <property type="entry name" value="AdoMet_MTases"/>
    <property type="match status" value="1"/>
</dbReference>
<organism evidence="6 7">
    <name type="scientific">Aspergillus sergii</name>
    <dbReference type="NCBI Taxonomy" id="1034303"/>
    <lineage>
        <taxon>Eukaryota</taxon>
        <taxon>Fungi</taxon>
        <taxon>Dikarya</taxon>
        <taxon>Ascomycota</taxon>
        <taxon>Pezizomycotina</taxon>
        <taxon>Eurotiomycetes</taxon>
        <taxon>Eurotiomycetidae</taxon>
        <taxon>Eurotiales</taxon>
        <taxon>Aspergillaceae</taxon>
        <taxon>Aspergillus</taxon>
        <taxon>Aspergillus subgen. Circumdati</taxon>
    </lineage>
</organism>
<accession>A0A5N6WTX0</accession>
<evidence type="ECO:0000256" key="1">
    <source>
        <dbReference type="ARBA" id="ARBA00005179"/>
    </source>
</evidence>
<dbReference type="GO" id="GO:0016740">
    <property type="term" value="F:transferase activity"/>
    <property type="evidence" value="ECO:0007669"/>
    <property type="project" value="UniProtKB-KW"/>
</dbReference>
<dbReference type="Pfam" id="PF13649">
    <property type="entry name" value="Methyltransf_25"/>
    <property type="match status" value="1"/>
</dbReference>
<evidence type="ECO:0000259" key="5">
    <source>
        <dbReference type="Pfam" id="PF13649"/>
    </source>
</evidence>
<dbReference type="Proteomes" id="UP000325945">
    <property type="component" value="Unassembled WGS sequence"/>
</dbReference>
<dbReference type="InterPro" id="IPR051654">
    <property type="entry name" value="Meroterpenoid_MTases"/>
</dbReference>
<comment type="pathway">
    <text evidence="1">Secondary metabolite biosynthesis.</text>
</comment>
<dbReference type="PANTHER" id="PTHR35897">
    <property type="entry name" value="METHYLTRANSFERASE AUSD"/>
    <property type="match status" value="1"/>
</dbReference>
<evidence type="ECO:0000313" key="7">
    <source>
        <dbReference type="Proteomes" id="UP000325945"/>
    </source>
</evidence>
<dbReference type="Gene3D" id="3.40.50.150">
    <property type="entry name" value="Vaccinia Virus protein VP39"/>
    <property type="match status" value="1"/>
</dbReference>
<name>A0A5N6WTX0_9EURO</name>
<feature type="domain" description="Methyltransferase" evidence="5">
    <location>
        <begin position="90"/>
        <end position="191"/>
    </location>
</feature>
<sequence length="268" mass="30433">MTHIPTSTIQWDPELNISDIIGPSAKELLEIYSGIPPTDVNHHVARTAKQGWEIAHYPCFRLASFLNLELSRLPVYPRIVDRVKQGALFVDLGCGLGQDIRRLAYDGAPSENMVGLDLREGVIELGYDLFKDKNTLKARLLAQDFFEDTPALGELIGRIEIINSGLFMHLWDWAGQVRIGQRMIELLTPQGGLITGLHSGGRESGNHKAEGWIERFIHNEMSFQHMWIEIERLTGAHCNVAISAQEDNRYRPDDQPAFRLQWVVEVRR</sequence>
<dbReference type="AlphaFoldDB" id="A0A5N6WTX0"/>